<evidence type="ECO:0000256" key="3">
    <source>
        <dbReference type="ARBA" id="ARBA00022729"/>
    </source>
</evidence>
<dbReference type="GO" id="GO:0005615">
    <property type="term" value="C:extracellular space"/>
    <property type="evidence" value="ECO:0007669"/>
    <property type="project" value="InterPro"/>
</dbReference>
<dbReference type="CDD" id="cd16231">
    <property type="entry name" value="EFh_SPARC_like"/>
    <property type="match status" value="1"/>
</dbReference>
<protein>
    <submittedName>
        <fullName evidence="10">SPARC</fullName>
    </submittedName>
</protein>
<reference evidence="10" key="2">
    <citation type="journal article" date="2001" name="Gene">
        <title>Isolation of a cDNA encoding a putative SPARC from the brine shrimp, Artemia franciscana.</title>
        <authorList>
            <person name="Tanaka S."/>
            <person name="Nambu F."/>
            <person name="Nambu Z."/>
        </authorList>
    </citation>
    <scope>NUCLEOTIDE SEQUENCE</scope>
</reference>
<reference evidence="10" key="1">
    <citation type="journal article" date="1998" name="Zool. Sci.">
        <title>Characterizaion of SPARC (BM-40, osteonectin) cDNA from developing Artemia franciscana.</title>
        <authorList>
            <person name="Tanaka S."/>
            <person name="Nambu F."/>
            <person name="Nambu Z."/>
        </authorList>
    </citation>
    <scope>NUCLEOTIDE SEQUENCE</scope>
</reference>
<feature type="chain" id="PRO_5004327021" evidence="8">
    <location>
        <begin position="21"/>
        <end position="291"/>
    </location>
</feature>
<dbReference type="PANTHER" id="PTHR13866">
    <property type="entry name" value="SPARC OSTEONECTIN"/>
    <property type="match status" value="1"/>
</dbReference>
<dbReference type="InterPro" id="IPR036058">
    <property type="entry name" value="Kazal_dom_sf"/>
</dbReference>
<dbReference type="GO" id="GO:0005509">
    <property type="term" value="F:calcium ion binding"/>
    <property type="evidence" value="ECO:0007669"/>
    <property type="project" value="InterPro"/>
</dbReference>
<dbReference type="InterPro" id="IPR011992">
    <property type="entry name" value="EF-hand-dom_pair"/>
</dbReference>
<keyword evidence="3 8" id="KW-0732">Signal</keyword>
<dbReference type="EMBL" id="AB052961">
    <property type="protein sequence ID" value="BAB20042.1"/>
    <property type="molecule type" value="mRNA"/>
</dbReference>
<accession>Q9GR92</accession>
<dbReference type="SUPFAM" id="SSF100895">
    <property type="entry name" value="Kazal-type serine protease inhibitors"/>
    <property type="match status" value="1"/>
</dbReference>
<dbReference type="PANTHER" id="PTHR13866:SF14">
    <property type="entry name" value="BM-40"/>
    <property type="match status" value="1"/>
</dbReference>
<comment type="subcellular location">
    <subcellularLocation>
        <location evidence="1">Secreted</location>
    </subcellularLocation>
</comment>
<evidence type="ECO:0000256" key="6">
    <source>
        <dbReference type="ARBA" id="ARBA00023180"/>
    </source>
</evidence>
<dbReference type="GO" id="GO:0050840">
    <property type="term" value="F:extracellular matrix binding"/>
    <property type="evidence" value="ECO:0007669"/>
    <property type="project" value="TreeGrafter"/>
</dbReference>
<evidence type="ECO:0000256" key="1">
    <source>
        <dbReference type="ARBA" id="ARBA00004613"/>
    </source>
</evidence>
<keyword evidence="4" id="KW-0106">Calcium</keyword>
<dbReference type="InterPro" id="IPR018247">
    <property type="entry name" value="EF_Hand_1_Ca_BS"/>
</dbReference>
<dbReference type="PROSITE" id="PS00018">
    <property type="entry name" value="EF_HAND_1"/>
    <property type="match status" value="1"/>
</dbReference>
<dbReference type="PROSITE" id="PS00613">
    <property type="entry name" value="OSTEONECTIN_2"/>
    <property type="match status" value="1"/>
</dbReference>
<evidence type="ECO:0000256" key="2">
    <source>
        <dbReference type="ARBA" id="ARBA00022525"/>
    </source>
</evidence>
<dbReference type="Pfam" id="PF10591">
    <property type="entry name" value="SPARC_Ca_bdg"/>
    <property type="match status" value="1"/>
</dbReference>
<sequence length="291" mass="33639">MKGKWLLFLVLIGLIVLSDAAEKKRRRKHKKVEKSEAEPSSGTGVSQDIIDMMTADEENVRGGYDQIDDPCAKKRCGAGKECKISDSGEAECRCVESCLPEVDDRRKVCTNHNETFNSDCELYRMRCLCTTGSQECLGPKYSHAHIEYYGECRDMPECSEQEMDDFPRRMRDWLFNIMRDLAARHELSPHYLKLEKEAEVEQSKRWANAAIWKFCDLDGHPHDRKVSRHELFPIKAPLMALEHCISPFLNKCDVDDDHFITLREWGKCLEIPEDELEDKCEDVRGVAFNEI</sequence>
<name>Q9GR92_ARTSF</name>
<dbReference type="SUPFAM" id="SSF47473">
    <property type="entry name" value="EF-hand"/>
    <property type="match status" value="1"/>
</dbReference>
<evidence type="ECO:0000256" key="4">
    <source>
        <dbReference type="ARBA" id="ARBA00022837"/>
    </source>
</evidence>
<dbReference type="AlphaFoldDB" id="Q9GR92"/>
<dbReference type="FunFam" id="1.10.238.10:FF:000234">
    <property type="entry name" value="Protein BM-40"/>
    <property type="match status" value="1"/>
</dbReference>
<feature type="signal peptide" evidence="8">
    <location>
        <begin position="1"/>
        <end position="20"/>
    </location>
</feature>
<feature type="region of interest" description="Disordered" evidence="7">
    <location>
        <begin position="26"/>
        <end position="49"/>
    </location>
</feature>
<keyword evidence="6" id="KW-0325">Glycoprotein</keyword>
<keyword evidence="5" id="KW-1015">Disulfide bond</keyword>
<dbReference type="Gene3D" id="1.10.238.10">
    <property type="entry name" value="EF-hand"/>
    <property type="match status" value="1"/>
</dbReference>
<dbReference type="GO" id="GO:0005518">
    <property type="term" value="F:collagen binding"/>
    <property type="evidence" value="ECO:0007669"/>
    <property type="project" value="TreeGrafter"/>
</dbReference>
<keyword evidence="2" id="KW-0964">Secreted</keyword>
<dbReference type="InterPro" id="IPR037641">
    <property type="entry name" value="SPARC_FS"/>
</dbReference>
<proteinExistence type="evidence at transcript level"/>
<evidence type="ECO:0000256" key="7">
    <source>
        <dbReference type="SAM" id="MobiDB-lite"/>
    </source>
</evidence>
<evidence type="ECO:0000256" key="5">
    <source>
        <dbReference type="ARBA" id="ARBA00023157"/>
    </source>
</evidence>
<feature type="domain" description="SPARC/Testican calcium-binding" evidence="9">
    <location>
        <begin position="155"/>
        <end position="268"/>
    </location>
</feature>
<dbReference type="InterPro" id="IPR019577">
    <property type="entry name" value="SPARC/Testican_Ca-bd-dom"/>
</dbReference>
<evidence type="ECO:0000313" key="10">
    <source>
        <dbReference type="EMBL" id="BAB20042.1"/>
    </source>
</evidence>
<dbReference type="Gene3D" id="3.30.60.30">
    <property type="match status" value="1"/>
</dbReference>
<evidence type="ECO:0000256" key="8">
    <source>
        <dbReference type="SAM" id="SignalP"/>
    </source>
</evidence>
<dbReference type="InterPro" id="IPR001999">
    <property type="entry name" value="Osteonectin_CS"/>
</dbReference>
<dbReference type="CDD" id="cd01328">
    <property type="entry name" value="FSL_SPARC"/>
    <property type="match status" value="1"/>
</dbReference>
<evidence type="ECO:0000259" key="9">
    <source>
        <dbReference type="Pfam" id="PF10591"/>
    </source>
</evidence>
<organism evidence="10">
    <name type="scientific">Artemia franciscana</name>
    <name type="common">Brine shrimp</name>
    <name type="synonym">Artemia sanfranciscana</name>
    <dbReference type="NCBI Taxonomy" id="6661"/>
    <lineage>
        <taxon>Eukaryota</taxon>
        <taxon>Metazoa</taxon>
        <taxon>Ecdysozoa</taxon>
        <taxon>Arthropoda</taxon>
        <taxon>Crustacea</taxon>
        <taxon>Branchiopoda</taxon>
        <taxon>Anostraca</taxon>
        <taxon>Artemiidae</taxon>
        <taxon>Artemia</taxon>
    </lineage>
</organism>